<organism evidence="1">
    <name type="scientific">Anopheles marajoara</name>
    <dbReference type="NCBI Taxonomy" id="58244"/>
    <lineage>
        <taxon>Eukaryota</taxon>
        <taxon>Metazoa</taxon>
        <taxon>Ecdysozoa</taxon>
        <taxon>Arthropoda</taxon>
        <taxon>Hexapoda</taxon>
        <taxon>Insecta</taxon>
        <taxon>Pterygota</taxon>
        <taxon>Neoptera</taxon>
        <taxon>Endopterygota</taxon>
        <taxon>Diptera</taxon>
        <taxon>Nematocera</taxon>
        <taxon>Culicoidea</taxon>
        <taxon>Culicidae</taxon>
        <taxon>Anophelinae</taxon>
        <taxon>Anopheles</taxon>
    </lineage>
</organism>
<accession>A0A2M4CDQ7</accession>
<sequence>MLCYVCAIFWQNCSTLFPCAPDFLANLAACSVQMMPHICRVCASGRTREGNQVRLGFVSPSLFCHGVSLTPC</sequence>
<protein>
    <submittedName>
        <fullName evidence="1">Putative secreted protein</fullName>
    </submittedName>
</protein>
<name>A0A2M4CDQ7_9DIPT</name>
<dbReference type="EMBL" id="GGFJ01014258">
    <property type="protein sequence ID" value="MBW63399.1"/>
    <property type="molecule type" value="Transcribed_RNA"/>
</dbReference>
<proteinExistence type="predicted"/>
<reference evidence="1" key="1">
    <citation type="submission" date="2018-01" db="EMBL/GenBank/DDBJ databases">
        <title>An insight into the sialome of Amazonian anophelines.</title>
        <authorList>
            <person name="Ribeiro J.M."/>
            <person name="Scarpassa V."/>
            <person name="Calvo E."/>
        </authorList>
    </citation>
    <scope>NUCLEOTIDE SEQUENCE</scope>
    <source>
        <tissue evidence="1">Salivary glands</tissue>
    </source>
</reference>
<dbReference type="AlphaFoldDB" id="A0A2M4CDQ7"/>
<evidence type="ECO:0000313" key="1">
    <source>
        <dbReference type="EMBL" id="MBW63399.1"/>
    </source>
</evidence>